<dbReference type="GO" id="GO:0005615">
    <property type="term" value="C:extracellular space"/>
    <property type="evidence" value="ECO:0007669"/>
    <property type="project" value="TreeGrafter"/>
</dbReference>
<dbReference type="PANTHER" id="PTHR11008:SF32">
    <property type="entry name" value="CIRCADIAN CLOCK-CONTROLLED PROTEIN DAYWAKE-RELATED"/>
    <property type="match status" value="1"/>
</dbReference>
<accession>A0AAV8WQU1</accession>
<protein>
    <submittedName>
        <fullName evidence="1">Uncharacterized protein</fullName>
    </submittedName>
</protein>
<proteinExistence type="predicted"/>
<keyword evidence="2" id="KW-1185">Reference proteome</keyword>
<evidence type="ECO:0000313" key="1">
    <source>
        <dbReference type="EMBL" id="KAJ8928982.1"/>
    </source>
</evidence>
<name>A0AAV8WQU1_9CUCU</name>
<comment type="caution">
    <text evidence="1">The sequence shown here is derived from an EMBL/GenBank/DDBJ whole genome shotgun (WGS) entry which is preliminary data.</text>
</comment>
<dbReference type="Gene3D" id="3.15.10.30">
    <property type="entry name" value="Haemolymph juvenile hormone binding protein"/>
    <property type="match status" value="1"/>
</dbReference>
<sequence>MQKAKFLEKFKQQTDRSVVHISFDLEKKHVHTKLTFKWITIEGQYEIDGRILVLPIKGNGPANISCDNLVVNYDFDYKLIKKDDGKEYFDPNIKPVLTYDIAKNHFYFGNLFNGDKTLEQRTNQFLNEHGSEIDKDFSIAVSDTINSITTSIVKQTLQIVSFEEIFI</sequence>
<dbReference type="Pfam" id="PF06585">
    <property type="entry name" value="JHBP"/>
    <property type="match status" value="1"/>
</dbReference>
<evidence type="ECO:0000313" key="2">
    <source>
        <dbReference type="Proteomes" id="UP001162156"/>
    </source>
</evidence>
<dbReference type="Proteomes" id="UP001162156">
    <property type="component" value="Unassembled WGS sequence"/>
</dbReference>
<dbReference type="InterPro" id="IPR038606">
    <property type="entry name" value="To_sf"/>
</dbReference>
<dbReference type="InterPro" id="IPR010562">
    <property type="entry name" value="Haemolymph_juvenile_hormone-bd"/>
</dbReference>
<organism evidence="1 2">
    <name type="scientific">Rhamnusium bicolor</name>
    <dbReference type="NCBI Taxonomy" id="1586634"/>
    <lineage>
        <taxon>Eukaryota</taxon>
        <taxon>Metazoa</taxon>
        <taxon>Ecdysozoa</taxon>
        <taxon>Arthropoda</taxon>
        <taxon>Hexapoda</taxon>
        <taxon>Insecta</taxon>
        <taxon>Pterygota</taxon>
        <taxon>Neoptera</taxon>
        <taxon>Endopterygota</taxon>
        <taxon>Coleoptera</taxon>
        <taxon>Polyphaga</taxon>
        <taxon>Cucujiformia</taxon>
        <taxon>Chrysomeloidea</taxon>
        <taxon>Cerambycidae</taxon>
        <taxon>Lepturinae</taxon>
        <taxon>Rhagiini</taxon>
        <taxon>Rhamnusium</taxon>
    </lineage>
</organism>
<dbReference type="PANTHER" id="PTHR11008">
    <property type="entry name" value="PROTEIN TAKEOUT-LIKE PROTEIN"/>
    <property type="match status" value="1"/>
</dbReference>
<dbReference type="EMBL" id="JANEYF010005165">
    <property type="protein sequence ID" value="KAJ8928982.1"/>
    <property type="molecule type" value="Genomic_DNA"/>
</dbReference>
<gene>
    <name evidence="1" type="ORF">NQ314_018374</name>
</gene>
<reference evidence="1" key="1">
    <citation type="journal article" date="2023" name="Insect Mol. Biol.">
        <title>Genome sequencing provides insights into the evolution of gene families encoding plant cell wall-degrading enzymes in longhorned beetles.</title>
        <authorList>
            <person name="Shin N.R."/>
            <person name="Okamura Y."/>
            <person name="Kirsch R."/>
            <person name="Pauchet Y."/>
        </authorList>
    </citation>
    <scope>NUCLEOTIDE SEQUENCE</scope>
    <source>
        <strain evidence="1">RBIC_L_NR</strain>
    </source>
</reference>
<dbReference type="SMART" id="SM00700">
    <property type="entry name" value="JHBP"/>
    <property type="match status" value="1"/>
</dbReference>
<dbReference type="AlphaFoldDB" id="A0AAV8WQU1"/>